<dbReference type="InterPro" id="IPR036322">
    <property type="entry name" value="WD40_repeat_dom_sf"/>
</dbReference>
<dbReference type="GO" id="GO:0031124">
    <property type="term" value="P:mRNA 3'-end processing"/>
    <property type="evidence" value="ECO:0007669"/>
    <property type="project" value="InterPro"/>
</dbReference>
<evidence type="ECO:0000256" key="8">
    <source>
        <dbReference type="ARBA" id="ARBA00023242"/>
    </source>
</evidence>
<evidence type="ECO:0000256" key="6">
    <source>
        <dbReference type="ARBA" id="ARBA00022737"/>
    </source>
</evidence>
<dbReference type="InterPro" id="IPR019775">
    <property type="entry name" value="WD40_repeat_CS"/>
</dbReference>
<keyword evidence="4" id="KW-0507">mRNA processing</keyword>
<comment type="caution">
    <text evidence="12">The sequence shown here is derived from an EMBL/GenBank/DDBJ whole genome shotgun (WGS) entry which is preliminary data.</text>
</comment>
<keyword evidence="8" id="KW-0539">Nucleus</keyword>
<protein>
    <recommendedName>
        <fullName evidence="9">Cleavage stimulation factor 50 kDa subunit</fullName>
    </recommendedName>
</protein>
<dbReference type="AlphaFoldDB" id="A0A833QRE5"/>
<dbReference type="EMBL" id="SWLB01000022">
    <property type="protein sequence ID" value="KAF3324064.1"/>
    <property type="molecule type" value="Genomic_DNA"/>
</dbReference>
<dbReference type="PROSITE" id="PS50294">
    <property type="entry name" value="WD_REPEATS_REGION"/>
    <property type="match status" value="3"/>
</dbReference>
<keyword evidence="7 11" id="KW-0472">Membrane</keyword>
<dbReference type="SMART" id="SM00320">
    <property type="entry name" value="WD40"/>
    <property type="match status" value="6"/>
</dbReference>
<evidence type="ECO:0000256" key="1">
    <source>
        <dbReference type="ARBA" id="ARBA00004123"/>
    </source>
</evidence>
<evidence type="ECO:0000256" key="4">
    <source>
        <dbReference type="ARBA" id="ARBA00022664"/>
    </source>
</evidence>
<evidence type="ECO:0000256" key="5">
    <source>
        <dbReference type="ARBA" id="ARBA00022692"/>
    </source>
</evidence>
<sequence>MQVATGDAVQKNAFAAFRNILKADGIPGLYRGFGTVITGAIPARIIFLTTLEKTKVASFELVKPFKLSEPVQAAIANGTAGLTASLFSQAVFVPIDVVSQKLMVQGYSGHANYNGGLDVARKIFGAQGIRGFYRGFGLSVMTYSPSSAVWWASYGSSQRIIWSLLGHGNESKSVPSSGQIVAVQAAGGIFSGAIASCITTPIDTIKTRLQVMPVNNQKRLRARQVVKRLIEEDGWKGFYRGLDQTLQQGKLFRQVNALIVSHLREHNLTQAAMAVASATMTPLSTEVPSNKLLQLVAKGLAAEKDEASRGVSSIASFNPTSSILASDGTLPAVDFSAVQDTRGASKIFPKHETRHISEHKNVARCARFSPDGKFLATGSADTSIKLFEVSKIKQMMVGDAKDGPVRPVIRTFYDHLQPINDLDFHPQNTILISGAKDNTIKFFDFSKTVARRAFRVIQDTHNVRSVCFHPSGEYLLAGTDHPIAHLYDVNTFKCYLSANVQDLNTNSAINQVRYSSTGGMYVTASKDGSVRVWDGVSGQCVRSIVSAHISAEATSAIFTKDQRYVLSCGKDSTIKLWEVGTGRLVRQYLGATHSQFRSQAVFNVTEEFILSIDELTNEVVIWDALTAEKVARWQSNHVGTPRWIEHSPAESTFVTCGTDRSVRFWKDLSLSG</sequence>
<evidence type="ECO:0000256" key="2">
    <source>
        <dbReference type="ARBA" id="ARBA00004141"/>
    </source>
</evidence>
<keyword evidence="13" id="KW-1185">Reference proteome</keyword>
<dbReference type="GO" id="GO:0005848">
    <property type="term" value="C:mRNA cleavage stimulating factor complex"/>
    <property type="evidence" value="ECO:0007669"/>
    <property type="project" value="InterPro"/>
</dbReference>
<evidence type="ECO:0000256" key="10">
    <source>
        <dbReference type="PROSITE-ProRule" id="PRU00221"/>
    </source>
</evidence>
<dbReference type="PROSITE" id="PS50920">
    <property type="entry name" value="SOLCAR"/>
    <property type="match status" value="3"/>
</dbReference>
<feature type="repeat" description="WD" evidence="10">
    <location>
        <begin position="356"/>
        <end position="397"/>
    </location>
</feature>
<feature type="repeat" description="Solcar" evidence="11">
    <location>
        <begin position="72"/>
        <end position="160"/>
    </location>
</feature>
<dbReference type="PANTHER" id="PTHR44133:SF2">
    <property type="entry name" value="CLEAVAGE STIMULATION FACTOR SUBUNIT 1"/>
    <property type="match status" value="1"/>
</dbReference>
<comment type="subcellular location">
    <subcellularLocation>
        <location evidence="2">Membrane</location>
        <topology evidence="2">Multi-pass membrane protein</topology>
    </subcellularLocation>
    <subcellularLocation>
        <location evidence="1">Nucleus</location>
    </subcellularLocation>
</comment>
<evidence type="ECO:0000256" key="11">
    <source>
        <dbReference type="PROSITE-ProRule" id="PRU00282"/>
    </source>
</evidence>
<dbReference type="InterPro" id="IPR001680">
    <property type="entry name" value="WD40_rpt"/>
</dbReference>
<keyword evidence="6" id="KW-0677">Repeat</keyword>
<evidence type="ECO:0000256" key="7">
    <source>
        <dbReference type="ARBA" id="ARBA00023136"/>
    </source>
</evidence>
<evidence type="ECO:0000313" key="13">
    <source>
        <dbReference type="Proteomes" id="UP000623129"/>
    </source>
</evidence>
<evidence type="ECO:0000313" key="12">
    <source>
        <dbReference type="EMBL" id="KAF3324064.1"/>
    </source>
</evidence>
<dbReference type="GO" id="GO:0016020">
    <property type="term" value="C:membrane"/>
    <property type="evidence" value="ECO:0007669"/>
    <property type="project" value="UniProtKB-SubCell"/>
</dbReference>
<dbReference type="SUPFAM" id="SSF50978">
    <property type="entry name" value="WD40 repeat-like"/>
    <property type="match status" value="1"/>
</dbReference>
<dbReference type="Gene3D" id="1.50.40.10">
    <property type="entry name" value="Mitochondrial carrier domain"/>
    <property type="match status" value="1"/>
</dbReference>
<feature type="repeat" description="WD" evidence="10">
    <location>
        <begin position="506"/>
        <end position="543"/>
    </location>
</feature>
<keyword evidence="3 10" id="KW-0853">WD repeat</keyword>
<organism evidence="12 13">
    <name type="scientific">Carex littledalei</name>
    <dbReference type="NCBI Taxonomy" id="544730"/>
    <lineage>
        <taxon>Eukaryota</taxon>
        <taxon>Viridiplantae</taxon>
        <taxon>Streptophyta</taxon>
        <taxon>Embryophyta</taxon>
        <taxon>Tracheophyta</taxon>
        <taxon>Spermatophyta</taxon>
        <taxon>Magnoliopsida</taxon>
        <taxon>Liliopsida</taxon>
        <taxon>Poales</taxon>
        <taxon>Cyperaceae</taxon>
        <taxon>Cyperoideae</taxon>
        <taxon>Cariceae</taxon>
        <taxon>Carex</taxon>
        <taxon>Carex subgen. Euthyceras</taxon>
    </lineage>
</organism>
<dbReference type="InterPro" id="IPR044633">
    <property type="entry name" value="CstF1-like"/>
</dbReference>
<feature type="repeat" description="Solcar" evidence="11">
    <location>
        <begin position="1"/>
        <end position="57"/>
    </location>
</feature>
<accession>A0A833QRE5</accession>
<evidence type="ECO:0000256" key="9">
    <source>
        <dbReference type="ARBA" id="ARBA00029851"/>
    </source>
</evidence>
<proteinExistence type="predicted"/>
<reference evidence="12" key="1">
    <citation type="submission" date="2020-01" db="EMBL/GenBank/DDBJ databases">
        <title>Genome sequence of Kobresia littledalei, the first chromosome-level genome in the family Cyperaceae.</title>
        <authorList>
            <person name="Qu G."/>
        </authorList>
    </citation>
    <scope>NUCLEOTIDE SEQUENCE</scope>
    <source>
        <strain evidence="12">C.B.Clarke</strain>
        <tissue evidence="12">Leaf</tissue>
    </source>
</reference>
<dbReference type="PROSITE" id="PS00678">
    <property type="entry name" value="WD_REPEATS_1"/>
    <property type="match status" value="1"/>
</dbReference>
<feature type="repeat" description="Solcar" evidence="11">
    <location>
        <begin position="179"/>
        <end position="266"/>
    </location>
</feature>
<name>A0A833QRE5_9POAL</name>
<dbReference type="GO" id="GO:0003723">
    <property type="term" value="F:RNA binding"/>
    <property type="evidence" value="ECO:0007669"/>
    <property type="project" value="TreeGrafter"/>
</dbReference>
<feature type="repeat" description="WD" evidence="10">
    <location>
        <begin position="412"/>
        <end position="453"/>
    </location>
</feature>
<dbReference type="Pfam" id="PF00400">
    <property type="entry name" value="WD40"/>
    <property type="match status" value="6"/>
</dbReference>
<dbReference type="InterPro" id="IPR023395">
    <property type="entry name" value="MCP_dom_sf"/>
</dbReference>
<feature type="repeat" description="WD" evidence="10">
    <location>
        <begin position="558"/>
        <end position="587"/>
    </location>
</feature>
<dbReference type="InterPro" id="IPR015943">
    <property type="entry name" value="WD40/YVTN_repeat-like_dom_sf"/>
</dbReference>
<dbReference type="Proteomes" id="UP000623129">
    <property type="component" value="Unassembled WGS sequence"/>
</dbReference>
<dbReference type="FunFam" id="2.130.10.10:FF:000736">
    <property type="entry name" value="Cleavage stimulation factor subunit 50"/>
    <property type="match status" value="1"/>
</dbReference>
<dbReference type="PROSITE" id="PS50082">
    <property type="entry name" value="WD_REPEATS_2"/>
    <property type="match status" value="4"/>
</dbReference>
<dbReference type="CDD" id="cd00200">
    <property type="entry name" value="WD40"/>
    <property type="match status" value="1"/>
</dbReference>
<dbReference type="Pfam" id="PF00153">
    <property type="entry name" value="Mito_carr"/>
    <property type="match status" value="3"/>
</dbReference>
<dbReference type="SUPFAM" id="SSF103506">
    <property type="entry name" value="Mitochondrial carrier"/>
    <property type="match status" value="1"/>
</dbReference>
<dbReference type="OrthoDB" id="538223at2759"/>
<dbReference type="Gene3D" id="2.130.10.10">
    <property type="entry name" value="YVTN repeat-like/Quinoprotein amine dehydrogenase"/>
    <property type="match status" value="1"/>
</dbReference>
<dbReference type="PANTHER" id="PTHR44133">
    <property type="entry name" value="CLEAVAGE STIMULATION FACTOR SUBUNIT 1"/>
    <property type="match status" value="1"/>
</dbReference>
<gene>
    <name evidence="12" type="ORF">FCM35_KLT11531</name>
</gene>
<dbReference type="InterPro" id="IPR018108">
    <property type="entry name" value="MCP_transmembrane"/>
</dbReference>
<evidence type="ECO:0000256" key="3">
    <source>
        <dbReference type="ARBA" id="ARBA00022574"/>
    </source>
</evidence>
<keyword evidence="5 11" id="KW-0812">Transmembrane</keyword>